<dbReference type="InterPro" id="IPR036390">
    <property type="entry name" value="WH_DNA-bd_sf"/>
</dbReference>
<dbReference type="AlphaFoldDB" id="K6WXP0"/>
<dbReference type="InterPro" id="IPR002577">
    <property type="entry name" value="HTH_HxlR"/>
</dbReference>
<evidence type="ECO:0000256" key="2">
    <source>
        <dbReference type="ARBA" id="ARBA00023125"/>
    </source>
</evidence>
<dbReference type="PROSITE" id="PS51118">
    <property type="entry name" value="HTH_HXLR"/>
    <property type="match status" value="1"/>
</dbReference>
<reference evidence="5 6" key="1">
    <citation type="journal article" date="2017" name="Antonie Van Leeuwenhoek">
        <title>Rhizobium rhizosphaerae sp. nov., a novel species isolated from rice rhizosphere.</title>
        <authorList>
            <person name="Zhao J.J."/>
            <person name="Zhang J."/>
            <person name="Zhang R.J."/>
            <person name="Zhang C.W."/>
            <person name="Yin H.Q."/>
            <person name="Zhang X.X."/>
        </authorList>
    </citation>
    <scope>NUCLEOTIDE SEQUENCE [LARGE SCALE GENOMIC DNA]</scope>
    <source>
        <strain evidence="5 6">E3</strain>
    </source>
</reference>
<dbReference type="SUPFAM" id="SSF46785">
    <property type="entry name" value="Winged helix' DNA-binding domain"/>
    <property type="match status" value="1"/>
</dbReference>
<dbReference type="RefSeq" id="WP_008843064.1">
    <property type="nucleotide sequence ID" value="NZ_BAEN01000015.1"/>
</dbReference>
<dbReference type="Gene3D" id="1.10.10.10">
    <property type="entry name" value="Winged helix-like DNA-binding domain superfamily/Winged helix DNA-binding domain"/>
    <property type="match status" value="1"/>
</dbReference>
<keyword evidence="1" id="KW-0805">Transcription regulation</keyword>
<evidence type="ECO:0000256" key="1">
    <source>
        <dbReference type="ARBA" id="ARBA00023015"/>
    </source>
</evidence>
<dbReference type="EMBL" id="BAEN01000015">
    <property type="protein sequence ID" value="GAC13244.1"/>
    <property type="molecule type" value="Genomic_DNA"/>
</dbReference>
<keyword evidence="6" id="KW-1185">Reference proteome</keyword>
<organism evidence="5 6">
    <name type="scientific">Aliiglaciecola lipolytica E3</name>
    <dbReference type="NCBI Taxonomy" id="1127673"/>
    <lineage>
        <taxon>Bacteria</taxon>
        <taxon>Pseudomonadati</taxon>
        <taxon>Pseudomonadota</taxon>
        <taxon>Gammaproteobacteria</taxon>
        <taxon>Alteromonadales</taxon>
        <taxon>Alteromonadaceae</taxon>
        <taxon>Aliiglaciecola</taxon>
    </lineage>
</organism>
<keyword evidence="3" id="KW-0804">Transcription</keyword>
<sequence>MRWEDVNTQTCSIAKATSVFGDRWTLLIVRQIFLGLRRFSDIQKSLGITKHRLTDRLNRLIEEDLVFKHLYDEKYNRFEYRLTEKGLDLYPVLITLTQWGDKWMCDSDGVPVEYVHTECGEVAHPRLSCSCCGKPLDLSNLTLKAGPGVLAKCCRGVMSDEDQMLYGRIMDAEAKADKQ</sequence>
<name>K6WXP0_9ALTE</name>
<feature type="domain" description="HTH hxlR-type" evidence="4">
    <location>
        <begin position="11"/>
        <end position="108"/>
    </location>
</feature>
<dbReference type="GO" id="GO:0003677">
    <property type="term" value="F:DNA binding"/>
    <property type="evidence" value="ECO:0007669"/>
    <property type="project" value="UniProtKB-KW"/>
</dbReference>
<dbReference type="PANTHER" id="PTHR33204">
    <property type="entry name" value="TRANSCRIPTIONAL REGULATOR, MARR FAMILY"/>
    <property type="match status" value="1"/>
</dbReference>
<evidence type="ECO:0000313" key="5">
    <source>
        <dbReference type="EMBL" id="GAC13244.1"/>
    </source>
</evidence>
<dbReference type="STRING" id="1127673.GLIP_0598"/>
<accession>K6WXP0</accession>
<dbReference type="InterPro" id="IPR036388">
    <property type="entry name" value="WH-like_DNA-bd_sf"/>
</dbReference>
<proteinExistence type="predicted"/>
<comment type="caution">
    <text evidence="5">The sequence shown here is derived from an EMBL/GenBank/DDBJ whole genome shotgun (WGS) entry which is preliminary data.</text>
</comment>
<dbReference type="PANTHER" id="PTHR33204:SF36">
    <property type="entry name" value="TRANSCRIPTIONAL REGULATORY PROTEIN"/>
    <property type="match status" value="1"/>
</dbReference>
<evidence type="ECO:0000256" key="3">
    <source>
        <dbReference type="ARBA" id="ARBA00023163"/>
    </source>
</evidence>
<evidence type="ECO:0000313" key="6">
    <source>
        <dbReference type="Proteomes" id="UP000006334"/>
    </source>
</evidence>
<keyword evidence="2" id="KW-0238">DNA-binding</keyword>
<dbReference type="Pfam" id="PF01638">
    <property type="entry name" value="HxlR"/>
    <property type="match status" value="1"/>
</dbReference>
<dbReference type="OrthoDB" id="9807069at2"/>
<dbReference type="Proteomes" id="UP000006334">
    <property type="component" value="Unassembled WGS sequence"/>
</dbReference>
<protein>
    <recommendedName>
        <fullName evidence="4">HTH hxlR-type domain-containing protein</fullName>
    </recommendedName>
</protein>
<dbReference type="eggNOG" id="COG1733">
    <property type="taxonomic scope" value="Bacteria"/>
</dbReference>
<gene>
    <name evidence="5" type="ORF">GLIP_0598</name>
</gene>
<evidence type="ECO:0000259" key="4">
    <source>
        <dbReference type="PROSITE" id="PS51118"/>
    </source>
</evidence>